<reference evidence="1 2" key="1">
    <citation type="submission" date="2020-05" db="EMBL/GenBank/DDBJ databases">
        <title>Identification and distribution of gene clusters putatively required for synthesis of sphingolipid metabolism inhibitors in phylogenetically diverse species of the filamentous fungus Fusarium.</title>
        <authorList>
            <person name="Kim H.-S."/>
            <person name="Busman M."/>
            <person name="Brown D.W."/>
            <person name="Divon H."/>
            <person name="Uhlig S."/>
            <person name="Proctor R.H."/>
        </authorList>
    </citation>
    <scope>NUCLEOTIDE SEQUENCE [LARGE SCALE GENOMIC DNA]</scope>
    <source>
        <strain evidence="1 2">NRRL 66243</strain>
    </source>
</reference>
<dbReference type="RefSeq" id="XP_037203416.1">
    <property type="nucleotide sequence ID" value="XM_037356513.1"/>
</dbReference>
<gene>
    <name evidence="1" type="ORF">FTJAE_9579</name>
</gene>
<evidence type="ECO:0000313" key="2">
    <source>
        <dbReference type="Proteomes" id="UP000530670"/>
    </source>
</evidence>
<sequence>MTRTCGLLTLKLRNQEQLHSHSRTYRHARSRLQLCRPNDMKATVKTKSNRLVERGYEFEVYDADTGAIYEDIADDRAIARTFRTGVSHLAVNGHTVALASRSPPRFPRDGTTQLVSIPTIFAPCVLFQSWKRTLPRAPMNVPQPLAFSPTPSTTNPKFTAMCGAPV</sequence>
<comment type="caution">
    <text evidence="1">The sequence shown here is derived from an EMBL/GenBank/DDBJ whole genome shotgun (WGS) entry which is preliminary data.</text>
</comment>
<proteinExistence type="predicted"/>
<dbReference type="OrthoDB" id="10328575at2759"/>
<evidence type="ECO:0000313" key="1">
    <source>
        <dbReference type="EMBL" id="KAF5626722.1"/>
    </source>
</evidence>
<protein>
    <submittedName>
        <fullName evidence="1">Uncharacterized protein</fullName>
    </submittedName>
</protein>
<dbReference type="EMBL" id="JAAQRI010000217">
    <property type="protein sequence ID" value="KAF5626722.1"/>
    <property type="molecule type" value="Genomic_DNA"/>
</dbReference>
<dbReference type="AlphaFoldDB" id="A0A8H5R5Y5"/>
<name>A0A8H5R5Y5_9HYPO</name>
<keyword evidence="2" id="KW-1185">Reference proteome</keyword>
<organism evidence="1 2">
    <name type="scientific">Fusarium tjaetaba</name>
    <dbReference type="NCBI Taxonomy" id="1567544"/>
    <lineage>
        <taxon>Eukaryota</taxon>
        <taxon>Fungi</taxon>
        <taxon>Dikarya</taxon>
        <taxon>Ascomycota</taxon>
        <taxon>Pezizomycotina</taxon>
        <taxon>Sordariomycetes</taxon>
        <taxon>Hypocreomycetidae</taxon>
        <taxon>Hypocreales</taxon>
        <taxon>Nectriaceae</taxon>
        <taxon>Fusarium</taxon>
        <taxon>Fusarium fujikuroi species complex</taxon>
    </lineage>
</organism>
<accession>A0A8H5R5Y5</accession>
<dbReference type="GeneID" id="59308783"/>
<dbReference type="Proteomes" id="UP000530670">
    <property type="component" value="Unassembled WGS sequence"/>
</dbReference>